<feature type="chain" id="PRO_5045562308" evidence="2">
    <location>
        <begin position="20"/>
        <end position="107"/>
    </location>
</feature>
<comment type="caution">
    <text evidence="3">The sequence shown here is derived from an EMBL/GenBank/DDBJ whole genome shotgun (WGS) entry which is preliminary data.</text>
</comment>
<name>A0ABT0WTI6_9BURK</name>
<accession>A0ABT0WTI6</accession>
<evidence type="ECO:0000256" key="2">
    <source>
        <dbReference type="SAM" id="SignalP"/>
    </source>
</evidence>
<protein>
    <submittedName>
        <fullName evidence="3">Uncharacterized protein</fullName>
    </submittedName>
</protein>
<reference evidence="3 4" key="1">
    <citation type="submission" date="2022-06" db="EMBL/GenBank/DDBJ databases">
        <title>Janthinobacterium kumbetensis sp. nov., isolated from spring water in Turkey.</title>
        <authorList>
            <person name="Inan Bektas K."/>
            <person name="Belduz A.A."/>
            <person name="Canakci S."/>
            <person name="Nalcaoglu A."/>
            <person name="Ceylan E."/>
            <person name="Kati H."/>
        </authorList>
    </citation>
    <scope>NUCLEOTIDE SEQUENCE [LARGE SCALE GENOMIC DNA]</scope>
    <source>
        <strain evidence="3 4">GK</strain>
    </source>
</reference>
<keyword evidence="2" id="KW-0732">Signal</keyword>
<evidence type="ECO:0000313" key="3">
    <source>
        <dbReference type="EMBL" id="MCM2566598.1"/>
    </source>
</evidence>
<organism evidence="3 4">
    <name type="scientific">Janthinobacterium kumbetense</name>
    <dbReference type="NCBI Taxonomy" id="2950280"/>
    <lineage>
        <taxon>Bacteria</taxon>
        <taxon>Pseudomonadati</taxon>
        <taxon>Pseudomonadota</taxon>
        <taxon>Betaproteobacteria</taxon>
        <taxon>Burkholderiales</taxon>
        <taxon>Oxalobacteraceae</taxon>
        <taxon>Janthinobacterium</taxon>
    </lineage>
</organism>
<dbReference type="RefSeq" id="WP_099665052.1">
    <property type="nucleotide sequence ID" value="NZ_JAMQGR010000003.1"/>
</dbReference>
<keyword evidence="4" id="KW-1185">Reference proteome</keyword>
<evidence type="ECO:0000313" key="4">
    <source>
        <dbReference type="Proteomes" id="UP001202243"/>
    </source>
</evidence>
<dbReference type="Proteomes" id="UP001202243">
    <property type="component" value="Unassembled WGS sequence"/>
</dbReference>
<feature type="compositionally biased region" description="Low complexity" evidence="1">
    <location>
        <begin position="58"/>
        <end position="77"/>
    </location>
</feature>
<feature type="signal peptide" evidence="2">
    <location>
        <begin position="1"/>
        <end position="19"/>
    </location>
</feature>
<sequence>MTKVILALAASLLAGAALAQSGAKVHASAATDAVKPPPASAASHASAATDAVKPVPPASATVNASAATDAARSGASTKASAATDAPRLVPQARKAKQPAAEAGKPVK</sequence>
<dbReference type="EMBL" id="JAMQGR010000003">
    <property type="protein sequence ID" value="MCM2566598.1"/>
    <property type="molecule type" value="Genomic_DNA"/>
</dbReference>
<proteinExistence type="predicted"/>
<gene>
    <name evidence="3" type="ORF">NCG91_13415</name>
</gene>
<evidence type="ECO:0000256" key="1">
    <source>
        <dbReference type="SAM" id="MobiDB-lite"/>
    </source>
</evidence>
<feature type="region of interest" description="Disordered" evidence="1">
    <location>
        <begin position="25"/>
        <end position="107"/>
    </location>
</feature>